<evidence type="ECO:0000256" key="1">
    <source>
        <dbReference type="SAM" id="Phobius"/>
    </source>
</evidence>
<reference evidence="2 3" key="1">
    <citation type="submission" date="2019-03" db="EMBL/GenBank/DDBJ databases">
        <title>Genomic Encyclopedia of Type Strains, Phase IV (KMG-IV): sequencing the most valuable type-strain genomes for metagenomic binning, comparative biology and taxonomic classification.</title>
        <authorList>
            <person name="Goeker M."/>
        </authorList>
    </citation>
    <scope>NUCLEOTIDE SEQUENCE [LARGE SCALE GENOMIC DNA]</scope>
    <source>
        <strain evidence="2 3">DSM 100059</strain>
    </source>
</reference>
<feature type="transmembrane region" description="Helical" evidence="1">
    <location>
        <begin position="28"/>
        <end position="46"/>
    </location>
</feature>
<evidence type="ECO:0000313" key="2">
    <source>
        <dbReference type="EMBL" id="TDX00765.1"/>
    </source>
</evidence>
<keyword evidence="1" id="KW-0812">Transmembrane</keyword>
<accession>A0A4R8DTK6</accession>
<keyword evidence="1" id="KW-1133">Transmembrane helix</keyword>
<keyword evidence="3" id="KW-1185">Reference proteome</keyword>
<dbReference type="Proteomes" id="UP000294498">
    <property type="component" value="Unassembled WGS sequence"/>
</dbReference>
<dbReference type="AlphaFoldDB" id="A0A4R8DTK6"/>
<name>A0A4R8DTK6_9BACT</name>
<feature type="transmembrane region" description="Helical" evidence="1">
    <location>
        <begin position="96"/>
        <end position="118"/>
    </location>
</feature>
<dbReference type="Gene3D" id="1.20.210.10">
    <property type="entry name" value="Cytochrome c oxidase-like, subunit I domain"/>
    <property type="match status" value="1"/>
</dbReference>
<organism evidence="2 3">
    <name type="scientific">Dinghuibacter silviterrae</name>
    <dbReference type="NCBI Taxonomy" id="1539049"/>
    <lineage>
        <taxon>Bacteria</taxon>
        <taxon>Pseudomonadati</taxon>
        <taxon>Bacteroidota</taxon>
        <taxon>Chitinophagia</taxon>
        <taxon>Chitinophagales</taxon>
        <taxon>Chitinophagaceae</taxon>
        <taxon>Dinghuibacter</taxon>
    </lineage>
</organism>
<sequence>MKKLIAACLFLIVPPLLVWLYFHWRNPVAMISLLLPVAAVAAAWLMRTNEPSGGRSPALWFLGGALVLLTGHFIIIDGPPGIHVYSSLWTVARPSFWVLISWIDGPFWFLFLCLVYLLFPRVFHKNLTEWMGHVHFGLTFMAAAYLWYARYYALGAHSIVPGWHLVIFTEEEQQAGRIVGILLLSAQLLLPVNLLRPKKAPRETQAKADFSNI</sequence>
<feature type="transmembrane region" description="Helical" evidence="1">
    <location>
        <begin position="130"/>
        <end position="148"/>
    </location>
</feature>
<feature type="transmembrane region" description="Helical" evidence="1">
    <location>
        <begin position="58"/>
        <end position="76"/>
    </location>
</feature>
<feature type="transmembrane region" description="Helical" evidence="1">
    <location>
        <begin position="175"/>
        <end position="195"/>
    </location>
</feature>
<keyword evidence="1" id="KW-0472">Membrane</keyword>
<comment type="caution">
    <text evidence="2">The sequence shown here is derived from an EMBL/GenBank/DDBJ whole genome shotgun (WGS) entry which is preliminary data.</text>
</comment>
<protein>
    <submittedName>
        <fullName evidence="2">Uncharacterized protein</fullName>
    </submittedName>
</protein>
<gene>
    <name evidence="2" type="ORF">EDB95_1793</name>
</gene>
<dbReference type="InterPro" id="IPR036927">
    <property type="entry name" value="Cyt_c_oxase-like_su1_sf"/>
</dbReference>
<proteinExistence type="predicted"/>
<dbReference type="EMBL" id="SODV01000001">
    <property type="protein sequence ID" value="TDX00765.1"/>
    <property type="molecule type" value="Genomic_DNA"/>
</dbReference>
<evidence type="ECO:0000313" key="3">
    <source>
        <dbReference type="Proteomes" id="UP000294498"/>
    </source>
</evidence>